<dbReference type="STRING" id="87229.A0A4Z1KL30"/>
<name>A0A4Z1KL30_9HELO</name>
<comment type="caution">
    <text evidence="2">The sequence shown here is derived from an EMBL/GenBank/DDBJ whole genome shotgun (WGS) entry which is preliminary data.</text>
</comment>
<evidence type="ECO:0000313" key="2">
    <source>
        <dbReference type="EMBL" id="TGO86767.1"/>
    </source>
</evidence>
<evidence type="ECO:0000259" key="1">
    <source>
        <dbReference type="Pfam" id="PF21762"/>
    </source>
</evidence>
<keyword evidence="3" id="KW-1185">Reference proteome</keyword>
<dbReference type="EMBL" id="PQXO01000277">
    <property type="protein sequence ID" value="TGO86767.1"/>
    <property type="molecule type" value="Genomic_DNA"/>
</dbReference>
<dbReference type="Pfam" id="PF21762">
    <property type="entry name" value="DEDDh_C"/>
    <property type="match status" value="1"/>
</dbReference>
<dbReference type="AlphaFoldDB" id="A0A4Z1KL30"/>
<sequence>MTSHLKDSNILRTGSCKSTEAHYQSCCEDKFIQILQQNFGFPSEVSSQLPQCSCEPFRADIPDALRECIIVSMDLEMSKDQTQLSEIGICTLDTRDRQDFKQKSTSDTNKVLSTYSFGLHRYKTISKRFRYGEAEYTEENKLRICFNGSCELEALSPSQQSLVKKMELMPDLSEFPNMIVVDTCDLVRRLVKEETRARLWVILKFFQIPYCYDSLHRDGNDANLTLKALIMLTLESCKNLTWSSEQNQNRALLLDVAREAVPLTEWQLRKTTKEATVARQKAFRGMRFNMWAHNGDNDDDCSGFLLEI</sequence>
<dbReference type="InterPro" id="IPR012337">
    <property type="entry name" value="RNaseH-like_sf"/>
</dbReference>
<reference evidence="2 3" key="1">
    <citation type="submission" date="2017-12" db="EMBL/GenBank/DDBJ databases">
        <title>Comparative genomics of Botrytis spp.</title>
        <authorList>
            <person name="Valero-Jimenez C.A."/>
            <person name="Tapia P."/>
            <person name="Veloso J."/>
            <person name="Silva-Moreno E."/>
            <person name="Staats M."/>
            <person name="Valdes J.H."/>
            <person name="Van Kan J.A.L."/>
        </authorList>
    </citation>
    <scope>NUCLEOTIDE SEQUENCE [LARGE SCALE GENOMIC DNA]</scope>
    <source>
        <strain evidence="2 3">MUCL3349</strain>
    </source>
</reference>
<accession>A0A4Z1KL30</accession>
<proteinExistence type="predicted"/>
<dbReference type="SUPFAM" id="SSF53098">
    <property type="entry name" value="Ribonuclease H-like"/>
    <property type="match status" value="1"/>
</dbReference>
<evidence type="ECO:0000313" key="3">
    <source>
        <dbReference type="Proteomes" id="UP000297280"/>
    </source>
</evidence>
<gene>
    <name evidence="2" type="ORF">BPOR_0278g00090</name>
</gene>
<feature type="domain" description="Gfd2/YDR514C-like C-terminal" evidence="1">
    <location>
        <begin position="69"/>
        <end position="231"/>
    </location>
</feature>
<dbReference type="InterPro" id="IPR048519">
    <property type="entry name" value="Gfd2/YDR514C-like_C"/>
</dbReference>
<protein>
    <recommendedName>
        <fullName evidence="1">Gfd2/YDR514C-like C-terminal domain-containing protein</fullName>
    </recommendedName>
</protein>
<organism evidence="2 3">
    <name type="scientific">Botrytis porri</name>
    <dbReference type="NCBI Taxonomy" id="87229"/>
    <lineage>
        <taxon>Eukaryota</taxon>
        <taxon>Fungi</taxon>
        <taxon>Dikarya</taxon>
        <taxon>Ascomycota</taxon>
        <taxon>Pezizomycotina</taxon>
        <taxon>Leotiomycetes</taxon>
        <taxon>Helotiales</taxon>
        <taxon>Sclerotiniaceae</taxon>
        <taxon>Botrytis</taxon>
    </lineage>
</organism>
<dbReference type="Proteomes" id="UP000297280">
    <property type="component" value="Unassembled WGS sequence"/>
</dbReference>